<dbReference type="InterPro" id="IPR042278">
    <property type="entry name" value="Mfa-like_1_N"/>
</dbReference>
<dbReference type="Proteomes" id="UP001060104">
    <property type="component" value="Chromosome"/>
</dbReference>
<dbReference type="Pfam" id="PF13149">
    <property type="entry name" value="Mfa_like_1"/>
    <property type="match status" value="1"/>
</dbReference>
<dbReference type="InterPro" id="IPR019026">
    <property type="entry name" value="Peptidase_M64_IgA"/>
</dbReference>
<organism evidence="1 3">
    <name type="scientific">Bacteroides faecis</name>
    <dbReference type="NCBI Taxonomy" id="674529"/>
    <lineage>
        <taxon>Bacteria</taxon>
        <taxon>Pseudomonadati</taxon>
        <taxon>Bacteroidota</taxon>
        <taxon>Bacteroidia</taxon>
        <taxon>Bacteroidales</taxon>
        <taxon>Bacteroidaceae</taxon>
        <taxon>Bacteroides</taxon>
    </lineage>
</organism>
<accession>A0A3E5GCB7</accession>
<dbReference type="InterPro" id="IPR025049">
    <property type="entry name" value="Mfa-like_1"/>
</dbReference>
<dbReference type="InterPro" id="IPR024079">
    <property type="entry name" value="MetalloPept_cat_dom_sf"/>
</dbReference>
<dbReference type="Proteomes" id="UP000095606">
    <property type="component" value="Unassembled WGS sequence"/>
</dbReference>
<dbReference type="EMBL" id="CZAE01000010">
    <property type="protein sequence ID" value="CUP33694.1"/>
    <property type="molecule type" value="Genomic_DNA"/>
</dbReference>
<dbReference type="AlphaFoldDB" id="A0A174MBL7"/>
<dbReference type="GeneID" id="69587633"/>
<sequence>MKRIDLSGLRTLVMLLVLAACSTEHEEERIYFEISQSISNGFQSTDGKPQDSSISFNTGDIIGVFLTEQGSQLSTDSYLYNQACIFDGNQWSLGKRFSFPAENKGQKMRMVAYYPFMQPLVNAVLPFEVATLQNNANKQKESDLLFAEQEYIISEAAVDIHFSHLMSQVTFQVDYANGISDVCSNIYLKACNQCSLNLENGAVSTHGTVTSIEAMKLKEETSDNSSRRFSLLIPPQHLSDEQAIELKINESPFFIKLDQTFDSGVHYIMHLTVLGDRQVTLNGVSVASWESVNVTQGSLYSPETYSTGDVIVYQKMREKHPVTLVVTGDGFTTNELAPNGLFESSAREALNCLFSVEPYKSYREYFNVYILPTVSEETGAGNTDTGKMRNTYFKTSWGNNYSDMQVKDYNEIFDFVSSTCPDIIENKTSIDKVPVFLLVNDSRYGGICWIWNNGLSYAIIPLTEGNLQWSGNSSIGISTGDWKNVFVHEGGGHGFGKLLDEYHYNDSPNYTAESIESQAWEVPLGLNLTTDFNNTKGSVYWKHLLNDSRYPRTGFFEGGMGYKSGIWHSEITSCMDDNRLYFNTISRQLIVERIKTIAGEPFVLEEFFAKDINYDPLRDFNSFKTSDQYGIREKARQVPRTPHPHLMK</sequence>
<evidence type="ECO:0000313" key="2">
    <source>
        <dbReference type="EMBL" id="UVQ75301.1"/>
    </source>
</evidence>
<dbReference type="Gene3D" id="3.40.390.10">
    <property type="entry name" value="Collagenase (Catalytic Domain)"/>
    <property type="match status" value="1"/>
</dbReference>
<keyword evidence="1" id="KW-0449">Lipoprotein</keyword>
<reference evidence="2" key="2">
    <citation type="submission" date="2022-08" db="EMBL/GenBank/DDBJ databases">
        <title>Genome Sequencing of Bacteroides fragilis Group Isolates with Nanopore Technology.</title>
        <authorList>
            <person name="Tisza M.J."/>
            <person name="Smith D."/>
            <person name="Dekker J.P."/>
        </authorList>
    </citation>
    <scope>NUCLEOTIDE SEQUENCE</scope>
    <source>
        <strain evidence="2">BFG-527</strain>
    </source>
</reference>
<dbReference type="EMBL" id="CP103141">
    <property type="protein sequence ID" value="UVQ75301.1"/>
    <property type="molecule type" value="Genomic_DNA"/>
</dbReference>
<dbReference type="CDD" id="cd13121">
    <property type="entry name" value="BF2867_like_C"/>
    <property type="match status" value="1"/>
</dbReference>
<gene>
    <name evidence="1" type="ORF">ERS852461_02360</name>
    <name evidence="2" type="ORF">NXY30_02450</name>
</gene>
<evidence type="ECO:0000313" key="4">
    <source>
        <dbReference type="Proteomes" id="UP001060104"/>
    </source>
</evidence>
<dbReference type="Gene3D" id="2.60.40.2620">
    <property type="entry name" value="Fimbrillin-like"/>
    <property type="match status" value="1"/>
</dbReference>
<evidence type="ECO:0000313" key="1">
    <source>
        <dbReference type="EMBL" id="CUP33694.1"/>
    </source>
</evidence>
<keyword evidence="4" id="KW-1185">Reference proteome</keyword>
<reference evidence="1 3" key="1">
    <citation type="submission" date="2015-09" db="EMBL/GenBank/DDBJ databases">
        <authorList>
            <consortium name="Pathogen Informatics"/>
        </authorList>
    </citation>
    <scope>NUCLEOTIDE SEQUENCE [LARGE SCALE GENOMIC DNA]</scope>
    <source>
        <strain evidence="1 3">2789STDY5834846</strain>
    </source>
</reference>
<dbReference type="CDD" id="cd13120">
    <property type="entry name" value="BF2867_like_N"/>
    <property type="match status" value="1"/>
</dbReference>
<name>A0A174MBL7_9BACE</name>
<dbReference type="Gene3D" id="2.60.40.2630">
    <property type="match status" value="1"/>
</dbReference>
<dbReference type="RefSeq" id="WP_010535587.1">
    <property type="nucleotide sequence ID" value="NZ_CABMFH010000010.1"/>
</dbReference>
<dbReference type="PROSITE" id="PS51257">
    <property type="entry name" value="PROKAR_LIPOPROTEIN"/>
    <property type="match status" value="1"/>
</dbReference>
<proteinExistence type="predicted"/>
<protein>
    <submittedName>
        <fullName evidence="2">Fimbrillin family protein</fullName>
    </submittedName>
    <submittedName>
        <fullName evidence="1">Putative lipoprotein</fullName>
    </submittedName>
</protein>
<evidence type="ECO:0000313" key="3">
    <source>
        <dbReference type="Proteomes" id="UP000095606"/>
    </source>
</evidence>
<accession>A0A174MBL7</accession>
<dbReference type="Pfam" id="PF09471">
    <property type="entry name" value="Peptidase_M64"/>
    <property type="match status" value="1"/>
</dbReference>
<dbReference type="GO" id="GO:0008237">
    <property type="term" value="F:metallopeptidase activity"/>
    <property type="evidence" value="ECO:0007669"/>
    <property type="project" value="InterPro"/>
</dbReference>